<dbReference type="PANTHER" id="PTHR43767:SF1">
    <property type="entry name" value="NONRIBOSOMAL PEPTIDE SYNTHASE PES1 (EUROFUNG)-RELATED"/>
    <property type="match status" value="1"/>
</dbReference>
<feature type="domain" description="AMP-binding enzyme C-terminal" evidence="4">
    <location>
        <begin position="429"/>
        <end position="504"/>
    </location>
</feature>
<proteinExistence type="inferred from homology"/>
<dbReference type="InterPro" id="IPR045851">
    <property type="entry name" value="AMP-bd_C_sf"/>
</dbReference>
<dbReference type="InterPro" id="IPR042099">
    <property type="entry name" value="ANL_N_sf"/>
</dbReference>
<dbReference type="InterPro" id="IPR020845">
    <property type="entry name" value="AMP-binding_CS"/>
</dbReference>
<dbReference type="CDD" id="cd17631">
    <property type="entry name" value="FACL_FadD13-like"/>
    <property type="match status" value="1"/>
</dbReference>
<dbReference type="FunFam" id="3.30.300.30:FF:000008">
    <property type="entry name" value="2,3-dihydroxybenzoate-AMP ligase"/>
    <property type="match status" value="1"/>
</dbReference>
<dbReference type="InterPro" id="IPR050237">
    <property type="entry name" value="ATP-dep_AMP-bd_enzyme"/>
</dbReference>
<dbReference type="InterPro" id="IPR000873">
    <property type="entry name" value="AMP-dep_synth/lig_dom"/>
</dbReference>
<dbReference type="Pfam" id="PF00501">
    <property type="entry name" value="AMP-binding"/>
    <property type="match status" value="1"/>
</dbReference>
<dbReference type="Gene3D" id="3.40.50.12780">
    <property type="entry name" value="N-terminal domain of ligase-like"/>
    <property type="match status" value="1"/>
</dbReference>
<accession>A0A381T4F1</accession>
<dbReference type="AlphaFoldDB" id="A0A381T4F1"/>
<sequence>MNTSEFLNITTLIVPERTAIVFDGKRITYACLSDRVNRLSNALAEMGVSEGDRIAIMQVNCNEHIEAYFAAAKLDAVYVPLNFRSSSEEIRYMLSDASPKVIFAGKRYTETINEITNDMEGLDIHIVIDGYAEKWLEYESIIGTVDSNERFPNDDEDALTMLMFTAGTTGVPKGVMLSHDSFASYILSNVSPADLDIEEKNILTVPLYHIAGVQAVMAAIYGGRTLIIQRQFEPQEWMNLVQTERANRAMMVPTMLKMLMDHPEFESHDLTSLEVITYGAAPMPLEVIKRAIEKFPGTYFINAFGQTETAATITMLPPEDHILEGTEEEIEKKLNRLMSIGRPLEDVEVRIVDENGDDVASGENGEIVAKGSRLMKGYWNQEEATAEALRGGWLYTGDLGYFDEDGYIFLSGRARDFIKRGGEMVSPEEVEQVLHSHPSVDEAAIIGVPDLDWGERVRAIVVAKSGHTIDERDVIEYCRERLSSFKKPESIVVVRELPRNPMGKVLKRVLREQHSEPI</sequence>
<dbReference type="SUPFAM" id="SSF56801">
    <property type="entry name" value="Acetyl-CoA synthetase-like"/>
    <property type="match status" value="1"/>
</dbReference>
<dbReference type="InterPro" id="IPR025110">
    <property type="entry name" value="AMP-bd_C"/>
</dbReference>
<dbReference type="PANTHER" id="PTHR43767">
    <property type="entry name" value="LONG-CHAIN-FATTY-ACID--COA LIGASE"/>
    <property type="match status" value="1"/>
</dbReference>
<evidence type="ECO:0000313" key="5">
    <source>
        <dbReference type="EMBL" id="SVA11080.1"/>
    </source>
</evidence>
<evidence type="ECO:0000259" key="3">
    <source>
        <dbReference type="Pfam" id="PF00501"/>
    </source>
</evidence>
<name>A0A381T4F1_9ZZZZ</name>
<keyword evidence="2" id="KW-0436">Ligase</keyword>
<evidence type="ECO:0000259" key="4">
    <source>
        <dbReference type="Pfam" id="PF13193"/>
    </source>
</evidence>
<dbReference type="GO" id="GO:0016878">
    <property type="term" value="F:acid-thiol ligase activity"/>
    <property type="evidence" value="ECO:0007669"/>
    <property type="project" value="UniProtKB-ARBA"/>
</dbReference>
<comment type="similarity">
    <text evidence="1">Belongs to the ATP-dependent AMP-binding enzyme family.</text>
</comment>
<evidence type="ECO:0000256" key="1">
    <source>
        <dbReference type="ARBA" id="ARBA00006432"/>
    </source>
</evidence>
<evidence type="ECO:0008006" key="6">
    <source>
        <dbReference type="Google" id="ProtNLM"/>
    </source>
</evidence>
<dbReference type="EMBL" id="UINC01004012">
    <property type="protein sequence ID" value="SVA11080.1"/>
    <property type="molecule type" value="Genomic_DNA"/>
</dbReference>
<gene>
    <name evidence="5" type="ORF">METZ01_LOCUS63934</name>
</gene>
<dbReference type="NCBIfam" id="NF004837">
    <property type="entry name" value="PRK06187.1"/>
    <property type="match status" value="1"/>
</dbReference>
<protein>
    <recommendedName>
        <fullName evidence="6">Long-chain-fatty-acid--CoA ligase</fullName>
    </recommendedName>
</protein>
<dbReference type="Gene3D" id="3.30.300.30">
    <property type="match status" value="1"/>
</dbReference>
<evidence type="ECO:0000256" key="2">
    <source>
        <dbReference type="ARBA" id="ARBA00022598"/>
    </source>
</evidence>
<feature type="domain" description="AMP-dependent synthetase/ligase" evidence="3">
    <location>
        <begin position="15"/>
        <end position="379"/>
    </location>
</feature>
<organism evidence="5">
    <name type="scientific">marine metagenome</name>
    <dbReference type="NCBI Taxonomy" id="408172"/>
    <lineage>
        <taxon>unclassified sequences</taxon>
        <taxon>metagenomes</taxon>
        <taxon>ecological metagenomes</taxon>
    </lineage>
</organism>
<dbReference type="PROSITE" id="PS00455">
    <property type="entry name" value="AMP_BINDING"/>
    <property type="match status" value="1"/>
</dbReference>
<dbReference type="Pfam" id="PF13193">
    <property type="entry name" value="AMP-binding_C"/>
    <property type="match status" value="1"/>
</dbReference>
<reference evidence="5" key="1">
    <citation type="submission" date="2018-05" db="EMBL/GenBank/DDBJ databases">
        <authorList>
            <person name="Lanie J.A."/>
            <person name="Ng W.-L."/>
            <person name="Kazmierczak K.M."/>
            <person name="Andrzejewski T.M."/>
            <person name="Davidsen T.M."/>
            <person name="Wayne K.J."/>
            <person name="Tettelin H."/>
            <person name="Glass J.I."/>
            <person name="Rusch D."/>
            <person name="Podicherti R."/>
            <person name="Tsui H.-C.T."/>
            <person name="Winkler M.E."/>
        </authorList>
    </citation>
    <scope>NUCLEOTIDE SEQUENCE</scope>
</reference>